<dbReference type="STRING" id="395493.BegalDRAFT_3024"/>
<dbReference type="OrthoDB" id="9944891at2"/>
<feature type="transmembrane region" description="Helical" evidence="1">
    <location>
        <begin position="179"/>
        <end position="206"/>
    </location>
</feature>
<keyword evidence="1" id="KW-1133">Transmembrane helix</keyword>
<dbReference type="HOGENOM" id="CLU_675537_0_0_6"/>
<feature type="transmembrane region" description="Helical" evidence="1">
    <location>
        <begin position="218"/>
        <end position="238"/>
    </location>
</feature>
<feature type="transmembrane region" description="Helical" evidence="1">
    <location>
        <begin position="59"/>
        <end position="80"/>
    </location>
</feature>
<protein>
    <recommendedName>
        <fullName evidence="4">O-Antigen ligase</fullName>
    </recommendedName>
</protein>
<keyword evidence="1" id="KW-0472">Membrane</keyword>
<feature type="transmembrane region" description="Helical" evidence="1">
    <location>
        <begin position="123"/>
        <end position="142"/>
    </location>
</feature>
<evidence type="ECO:0000313" key="3">
    <source>
        <dbReference type="Proteomes" id="UP000005744"/>
    </source>
</evidence>
<reference evidence="2 3" key="1">
    <citation type="submission" date="2011-11" db="EMBL/GenBank/DDBJ databases">
        <title>Improved High-Quality Draft sequence of Beggiatoa alba B18lD.</title>
        <authorList>
            <consortium name="US DOE Joint Genome Institute"/>
            <person name="Lucas S."/>
            <person name="Han J."/>
            <person name="Lapidus A."/>
            <person name="Cheng J.-F."/>
            <person name="Goodwin L."/>
            <person name="Pitluck S."/>
            <person name="Peters L."/>
            <person name="Mikhailova N."/>
            <person name="Held B."/>
            <person name="Detter J.C."/>
            <person name="Han C."/>
            <person name="Tapia R."/>
            <person name="Land M."/>
            <person name="Hauser L."/>
            <person name="Kyrpides N."/>
            <person name="Ivanova N."/>
            <person name="Pagani I."/>
            <person name="Samuel K."/>
            <person name="Teske A."/>
            <person name="Mueller J."/>
            <person name="Woyke T."/>
        </authorList>
    </citation>
    <scope>NUCLEOTIDE SEQUENCE [LARGE SCALE GENOMIC DNA]</scope>
    <source>
        <strain evidence="2 3">B18LD</strain>
    </source>
</reference>
<dbReference type="RefSeq" id="WP_002691397.1">
    <property type="nucleotide sequence ID" value="NZ_JH600070.1"/>
</dbReference>
<dbReference type="Proteomes" id="UP000005744">
    <property type="component" value="Unassembled WGS sequence"/>
</dbReference>
<name>I3CJQ8_9GAMM</name>
<dbReference type="AlphaFoldDB" id="I3CJQ8"/>
<keyword evidence="1" id="KW-0812">Transmembrane</keyword>
<sequence>MSYTMRNNTAIFYHYYYTFLLAFSFLLVTYRSPLLQGGFILLFVLFGLLSVWAKKGLVISSHFIFACLFVGAMTFLTEVISNFDRNYYFMLQELKFLPLFLLPKFFEALLNRSVLTPWQRKEIIVMSCQFFILLVLFINIIYGPVLGAFRNTGPFEYSISLSYTLVFLFIILFNEFSFFWKILIIINVFLLGSTMGFALLGLAWLLKVRRLFLVKARLSIFSKFFFAIPVLLIAVWYVTVFRERAVFGESFWGLDRVQLVQAAIDYAISYFTLADYLFGFGIGRLLDGFELITSDDYPVVYHWIIKDFTGSGEVLYSFIFHNEYIRLFFNFGIFAPFIIFGLVYKMINNKILFLIILLSSLTNSTVYSYITLFVIALAAYVSQLDKTLAGSYPQSVPRPSSQQPLFV</sequence>
<feature type="transmembrane region" description="Helical" evidence="1">
    <location>
        <begin position="351"/>
        <end position="381"/>
    </location>
</feature>
<evidence type="ECO:0000256" key="1">
    <source>
        <dbReference type="SAM" id="Phobius"/>
    </source>
</evidence>
<organism evidence="2 3">
    <name type="scientific">Beggiatoa alba B18LD</name>
    <dbReference type="NCBI Taxonomy" id="395493"/>
    <lineage>
        <taxon>Bacteria</taxon>
        <taxon>Pseudomonadati</taxon>
        <taxon>Pseudomonadota</taxon>
        <taxon>Gammaproteobacteria</taxon>
        <taxon>Thiotrichales</taxon>
        <taxon>Thiotrichaceae</taxon>
        <taxon>Beggiatoa</taxon>
    </lineage>
</organism>
<feature type="transmembrane region" description="Helical" evidence="1">
    <location>
        <begin position="154"/>
        <end position="173"/>
    </location>
</feature>
<dbReference type="EMBL" id="JH600070">
    <property type="protein sequence ID" value="EIJ43851.1"/>
    <property type="molecule type" value="Genomic_DNA"/>
</dbReference>
<keyword evidence="3" id="KW-1185">Reference proteome</keyword>
<proteinExistence type="predicted"/>
<gene>
    <name evidence="2" type="ORF">BegalDRAFT_3024</name>
</gene>
<feature type="transmembrane region" description="Helical" evidence="1">
    <location>
        <begin position="324"/>
        <end position="344"/>
    </location>
</feature>
<evidence type="ECO:0008006" key="4">
    <source>
        <dbReference type="Google" id="ProtNLM"/>
    </source>
</evidence>
<accession>I3CJQ8</accession>
<feature type="transmembrane region" description="Helical" evidence="1">
    <location>
        <begin position="37"/>
        <end position="53"/>
    </location>
</feature>
<feature type="transmembrane region" description="Helical" evidence="1">
    <location>
        <begin position="12"/>
        <end position="30"/>
    </location>
</feature>
<evidence type="ECO:0000313" key="2">
    <source>
        <dbReference type="EMBL" id="EIJ43851.1"/>
    </source>
</evidence>